<gene>
    <name evidence="10" type="ORF">DRW41_01905</name>
</gene>
<evidence type="ECO:0000256" key="5">
    <source>
        <dbReference type="ARBA" id="ARBA00015719"/>
    </source>
</evidence>
<dbReference type="EC" id="3.4.15.6" evidence="4"/>
<evidence type="ECO:0000313" key="11">
    <source>
        <dbReference type="Proteomes" id="UP000257144"/>
    </source>
</evidence>
<dbReference type="InterPro" id="IPR005320">
    <property type="entry name" value="Peptidase_S51"/>
</dbReference>
<proteinExistence type="inferred from homology"/>
<keyword evidence="10" id="KW-0121">Carboxypeptidase</keyword>
<accession>A0A3D8GV84</accession>
<dbReference type="OrthoDB" id="9799980at2"/>
<evidence type="ECO:0000256" key="1">
    <source>
        <dbReference type="ARBA" id="ARBA00001092"/>
    </source>
</evidence>
<dbReference type="GO" id="GO:0006508">
    <property type="term" value="P:proteolysis"/>
    <property type="evidence" value="ECO:0007669"/>
    <property type="project" value="UniProtKB-KW"/>
</dbReference>
<name>A0A3D8GV84_9BACI</name>
<comment type="function">
    <text evidence="2">Exopeptidase that catalyzes the hydrolytic cleavage of multi-L-arginyl-poly-L-aspartic acid (cyanophycin; a water-insoluble reserve polymer) into aspartate-arginine dipeptides.</text>
</comment>
<reference evidence="10 11" key="1">
    <citation type="submission" date="2018-07" db="EMBL/GenBank/DDBJ databases">
        <title>Bacillus sp. YLB-04 draft genome sequence.</title>
        <authorList>
            <person name="Yu L."/>
            <person name="Tang X."/>
        </authorList>
    </citation>
    <scope>NUCLEOTIDE SEQUENCE [LARGE SCALE GENOMIC DNA]</scope>
    <source>
        <strain evidence="10 11">YLB-04</strain>
    </source>
</reference>
<dbReference type="NCBIfam" id="TIGR02069">
    <property type="entry name" value="cyanophycinase"/>
    <property type="match status" value="1"/>
</dbReference>
<dbReference type="GO" id="GO:0008241">
    <property type="term" value="F:peptidyl-dipeptidase activity"/>
    <property type="evidence" value="ECO:0007669"/>
    <property type="project" value="UniProtKB-EC"/>
</dbReference>
<comment type="caution">
    <text evidence="10">The sequence shown here is derived from an EMBL/GenBank/DDBJ whole genome shotgun (WGS) entry which is preliminary data.</text>
</comment>
<dbReference type="GO" id="GO:0004180">
    <property type="term" value="F:carboxypeptidase activity"/>
    <property type="evidence" value="ECO:0007669"/>
    <property type="project" value="UniProtKB-KW"/>
</dbReference>
<dbReference type="CDD" id="cd03145">
    <property type="entry name" value="GAT1_cyanophycinase"/>
    <property type="match status" value="1"/>
</dbReference>
<sequence>MFVNKGPLLIIGGAEEKYSGVTILEKFVDLSLRNEGQVGILTTATKIPEEVGGEYKEVFQNLGIRNPITLDVDSREKAEDPKILKDVEGLSALFITGGDQSRLTQMITGTKLHRLFFEKWEQGMVLSGTSAGASIMGKHMIVNALTKDSDEILQVEMDKGFGFMANMLIDQHFSQRSRFDRLLGAIAGNPDLMGIGIDENTAILVEGDQFEVIGEHQVLILDGKENSFVEVNKTEEGSEELTLSNFKLHTLTHGYKFDLKNRKLLIKGE</sequence>
<dbReference type="PANTHER" id="PTHR36175:SF1">
    <property type="entry name" value="CYANOPHYCINASE"/>
    <property type="match status" value="1"/>
</dbReference>
<feature type="active site" description="Charge relay system" evidence="9">
    <location>
        <position position="130"/>
    </location>
</feature>
<keyword evidence="6" id="KW-0645">Protease</keyword>
<feature type="active site" description="Charge relay system" evidence="9">
    <location>
        <position position="172"/>
    </location>
</feature>
<comment type="similarity">
    <text evidence="3">Belongs to the peptidase S51 family.</text>
</comment>
<dbReference type="Pfam" id="PF03575">
    <property type="entry name" value="Peptidase_S51"/>
    <property type="match status" value="1"/>
</dbReference>
<protein>
    <recommendedName>
        <fullName evidence="5">Cyanophycinase</fullName>
        <ecNumber evidence="4">3.4.15.6</ecNumber>
    </recommendedName>
</protein>
<evidence type="ECO:0000313" key="10">
    <source>
        <dbReference type="EMBL" id="RDU38345.1"/>
    </source>
</evidence>
<evidence type="ECO:0000256" key="3">
    <source>
        <dbReference type="ARBA" id="ARBA00006534"/>
    </source>
</evidence>
<dbReference type="Gene3D" id="3.40.50.880">
    <property type="match status" value="1"/>
</dbReference>
<feature type="active site" description="Charge relay system" evidence="9">
    <location>
        <position position="199"/>
    </location>
</feature>
<evidence type="ECO:0000256" key="7">
    <source>
        <dbReference type="ARBA" id="ARBA00022801"/>
    </source>
</evidence>
<evidence type="ECO:0000256" key="9">
    <source>
        <dbReference type="PIRSR" id="PIRSR032067-1"/>
    </source>
</evidence>
<dbReference type="PANTHER" id="PTHR36175">
    <property type="entry name" value="CYANOPHYCINASE"/>
    <property type="match status" value="1"/>
</dbReference>
<dbReference type="AlphaFoldDB" id="A0A3D8GV84"/>
<keyword evidence="11" id="KW-1185">Reference proteome</keyword>
<dbReference type="Proteomes" id="UP000257144">
    <property type="component" value="Unassembled WGS sequence"/>
</dbReference>
<dbReference type="InterPro" id="IPR011811">
    <property type="entry name" value="Peptidase_S51_cyanophycinase"/>
</dbReference>
<evidence type="ECO:0000256" key="8">
    <source>
        <dbReference type="ARBA" id="ARBA00022825"/>
    </source>
</evidence>
<evidence type="ECO:0000256" key="2">
    <source>
        <dbReference type="ARBA" id="ARBA00002039"/>
    </source>
</evidence>
<dbReference type="SUPFAM" id="SSF52317">
    <property type="entry name" value="Class I glutamine amidotransferase-like"/>
    <property type="match status" value="1"/>
</dbReference>
<comment type="catalytic activity">
    <reaction evidence="1">
        <text>[L-4-(L-arginin-2-N-yl)aspartate](n) + H2O = [L-4-(L-arginin-2-N-yl)aspartate](n-1) + L-4-(L-arginin-2-N-yl)aspartate</text>
        <dbReference type="Rhea" id="RHEA:12845"/>
        <dbReference type="Rhea" id="RHEA-COMP:13728"/>
        <dbReference type="Rhea" id="RHEA-COMP:13734"/>
        <dbReference type="ChEBI" id="CHEBI:15377"/>
        <dbReference type="ChEBI" id="CHEBI:137986"/>
        <dbReference type="ChEBI" id="CHEBI:137991"/>
        <dbReference type="EC" id="3.4.15.6"/>
    </reaction>
</comment>
<dbReference type="EMBL" id="QNQT01000001">
    <property type="protein sequence ID" value="RDU38345.1"/>
    <property type="molecule type" value="Genomic_DNA"/>
</dbReference>
<keyword evidence="7 10" id="KW-0378">Hydrolase</keyword>
<keyword evidence="8" id="KW-0720">Serine protease</keyword>
<dbReference type="InterPro" id="IPR029062">
    <property type="entry name" value="Class_I_gatase-like"/>
</dbReference>
<organism evidence="10 11">
    <name type="scientific">Neobacillus piezotolerans</name>
    <dbReference type="NCBI Taxonomy" id="2259171"/>
    <lineage>
        <taxon>Bacteria</taxon>
        <taxon>Bacillati</taxon>
        <taxon>Bacillota</taxon>
        <taxon>Bacilli</taxon>
        <taxon>Bacillales</taxon>
        <taxon>Bacillaceae</taxon>
        <taxon>Neobacillus</taxon>
    </lineage>
</organism>
<evidence type="ECO:0000256" key="4">
    <source>
        <dbReference type="ARBA" id="ARBA00013115"/>
    </source>
</evidence>
<evidence type="ECO:0000256" key="6">
    <source>
        <dbReference type="ARBA" id="ARBA00022670"/>
    </source>
</evidence>
<dbReference type="GO" id="GO:0008236">
    <property type="term" value="F:serine-type peptidase activity"/>
    <property type="evidence" value="ECO:0007669"/>
    <property type="project" value="UniProtKB-KW"/>
</dbReference>
<dbReference type="PIRSF" id="PIRSF032067">
    <property type="entry name" value="Cyanophycinase"/>
    <property type="match status" value="1"/>
</dbReference>